<name>A0ABD2PXM3_9PLAT</name>
<evidence type="ECO:0000313" key="2">
    <source>
        <dbReference type="EMBL" id="KAL3311935.1"/>
    </source>
</evidence>
<keyword evidence="3" id="KW-1185">Reference proteome</keyword>
<evidence type="ECO:0000313" key="3">
    <source>
        <dbReference type="Proteomes" id="UP001626550"/>
    </source>
</evidence>
<proteinExistence type="predicted"/>
<protein>
    <submittedName>
        <fullName evidence="2">Uncharacterized protein</fullName>
    </submittedName>
</protein>
<dbReference type="EMBL" id="JBJKFK010001948">
    <property type="protein sequence ID" value="KAL3311935.1"/>
    <property type="molecule type" value="Genomic_DNA"/>
</dbReference>
<feature type="region of interest" description="Disordered" evidence="1">
    <location>
        <begin position="74"/>
        <end position="132"/>
    </location>
</feature>
<feature type="compositionally biased region" description="Low complexity" evidence="1">
    <location>
        <begin position="122"/>
        <end position="132"/>
    </location>
</feature>
<dbReference type="AlphaFoldDB" id="A0ABD2PXM3"/>
<reference evidence="2 3" key="1">
    <citation type="submission" date="2024-11" db="EMBL/GenBank/DDBJ databases">
        <title>Adaptive evolution of stress response genes in parasites aligns with host niche diversity.</title>
        <authorList>
            <person name="Hahn C."/>
            <person name="Resl P."/>
        </authorList>
    </citation>
    <scope>NUCLEOTIDE SEQUENCE [LARGE SCALE GENOMIC DNA]</scope>
    <source>
        <strain evidence="2">EGGRZ-B1_66</strain>
        <tissue evidence="2">Body</tissue>
    </source>
</reference>
<comment type="caution">
    <text evidence="2">The sequence shown here is derived from an EMBL/GenBank/DDBJ whole genome shotgun (WGS) entry which is preliminary data.</text>
</comment>
<sequence>MVRQTTVVDDSNEEASSLVPERPQSAAEGPKLRSFVKQMRRDSYNAGAINKSNFITVTNAFGNLRVPLDETAGDGAVAETKSPKQKTQNTARFADAIQEENEDNQSSDGNESAHERKKSNLKAKLASSISGY</sequence>
<feature type="region of interest" description="Disordered" evidence="1">
    <location>
        <begin position="1"/>
        <end position="31"/>
    </location>
</feature>
<accession>A0ABD2PXM3</accession>
<evidence type="ECO:0000256" key="1">
    <source>
        <dbReference type="SAM" id="MobiDB-lite"/>
    </source>
</evidence>
<dbReference type="Proteomes" id="UP001626550">
    <property type="component" value="Unassembled WGS sequence"/>
</dbReference>
<organism evidence="2 3">
    <name type="scientific">Cichlidogyrus casuarinus</name>
    <dbReference type="NCBI Taxonomy" id="1844966"/>
    <lineage>
        <taxon>Eukaryota</taxon>
        <taxon>Metazoa</taxon>
        <taxon>Spiralia</taxon>
        <taxon>Lophotrochozoa</taxon>
        <taxon>Platyhelminthes</taxon>
        <taxon>Monogenea</taxon>
        <taxon>Monopisthocotylea</taxon>
        <taxon>Dactylogyridea</taxon>
        <taxon>Ancyrocephalidae</taxon>
        <taxon>Cichlidogyrus</taxon>
    </lineage>
</organism>
<gene>
    <name evidence="2" type="ORF">Ciccas_009481</name>
</gene>